<reference evidence="4 5" key="1">
    <citation type="submission" date="2020-12" db="EMBL/GenBank/DDBJ databases">
        <authorList>
            <person name="Awala S.I."/>
            <person name="Gwak J.-H."/>
            <person name="Kim S.-J."/>
            <person name="Rhee S.-K."/>
        </authorList>
    </citation>
    <scope>NUCLEOTIDE SEQUENCE [LARGE SCALE GENOMIC DNA]</scope>
    <source>
        <strain evidence="4 5">IT5</strain>
    </source>
</reference>
<dbReference type="InterPro" id="IPR008854">
    <property type="entry name" value="TPMT"/>
</dbReference>
<gene>
    <name evidence="4" type="ORF">EM20IM_04940</name>
</gene>
<proteinExistence type="predicted"/>
<dbReference type="RefSeq" id="WP_206848158.1">
    <property type="nucleotide sequence ID" value="NZ_CP065956.1"/>
</dbReference>
<keyword evidence="5" id="KW-1185">Reference proteome</keyword>
<evidence type="ECO:0000313" key="5">
    <source>
        <dbReference type="Proteomes" id="UP000663088"/>
    </source>
</evidence>
<accession>A0ABX7PXF6</accession>
<name>A0ABX7PXF6_9BACT</name>
<dbReference type="SUPFAM" id="SSF53335">
    <property type="entry name" value="S-adenosyl-L-methionine-dependent methyltransferases"/>
    <property type="match status" value="1"/>
</dbReference>
<dbReference type="PANTHER" id="PTHR10259:SF11">
    <property type="entry name" value="THIOPURINE S-METHYLTRANSFERASE"/>
    <property type="match status" value="1"/>
</dbReference>
<dbReference type="PANTHER" id="PTHR10259">
    <property type="entry name" value="THIOPURINE S-METHYLTRANSFERASE"/>
    <property type="match status" value="1"/>
</dbReference>
<protein>
    <submittedName>
        <fullName evidence="4">Methyltransferase domain-containing protein</fullName>
    </submittedName>
</protein>
<keyword evidence="1 4" id="KW-0489">Methyltransferase</keyword>
<dbReference type="InterPro" id="IPR029063">
    <property type="entry name" value="SAM-dependent_MTases_sf"/>
</dbReference>
<evidence type="ECO:0000256" key="3">
    <source>
        <dbReference type="ARBA" id="ARBA00022691"/>
    </source>
</evidence>
<evidence type="ECO:0000313" key="4">
    <source>
        <dbReference type="EMBL" id="QSR87667.1"/>
    </source>
</evidence>
<dbReference type="Pfam" id="PF05724">
    <property type="entry name" value="TPMT"/>
    <property type="match status" value="1"/>
</dbReference>
<organism evidence="4 5">
    <name type="scientific">Candidatus Methylacidiphilum infernorum</name>
    <dbReference type="NCBI Taxonomy" id="511746"/>
    <lineage>
        <taxon>Bacteria</taxon>
        <taxon>Pseudomonadati</taxon>
        <taxon>Verrucomicrobiota</taxon>
        <taxon>Methylacidiphilae</taxon>
        <taxon>Methylacidiphilales</taxon>
        <taxon>Methylacidiphilaceae</taxon>
        <taxon>Methylacidiphilum (ex Ratnadevi et al. 2023)</taxon>
    </lineage>
</organism>
<sequence>MKVEGIDKELDIPVIRAMDNKGNSLSLDNYLYWELKYQSGQTGWDKGAPSPALVEALEILPAPQRVFVPGCGNGHDVRYLGSLKIHAVGIDFAPSAIEKAKSLAQSPFENYFLADIFSLPKEFYSSFDWVWEHTCFCAIPPEKRPDYVLSMYNLLKKGGIFLGIFFLDTGNPGEPPPYCFKLEEIDLYFDRYFQLEAEWLPASNYAGREGEEIVRLYKKKD</sequence>
<evidence type="ECO:0000256" key="1">
    <source>
        <dbReference type="ARBA" id="ARBA00022603"/>
    </source>
</evidence>
<dbReference type="Gene3D" id="3.40.50.150">
    <property type="entry name" value="Vaccinia Virus protein VP39"/>
    <property type="match status" value="1"/>
</dbReference>
<dbReference type="CDD" id="cd02440">
    <property type="entry name" value="AdoMet_MTases"/>
    <property type="match status" value="1"/>
</dbReference>
<dbReference type="Proteomes" id="UP000663088">
    <property type="component" value="Chromosome"/>
</dbReference>
<evidence type="ECO:0000256" key="2">
    <source>
        <dbReference type="ARBA" id="ARBA00022679"/>
    </source>
</evidence>
<keyword evidence="2" id="KW-0808">Transferase</keyword>
<dbReference type="PROSITE" id="PS51585">
    <property type="entry name" value="SAM_MT_TPMT"/>
    <property type="match status" value="1"/>
</dbReference>
<dbReference type="GO" id="GO:0032259">
    <property type="term" value="P:methylation"/>
    <property type="evidence" value="ECO:0007669"/>
    <property type="project" value="UniProtKB-KW"/>
</dbReference>
<keyword evidence="3" id="KW-0949">S-adenosyl-L-methionine</keyword>
<dbReference type="GO" id="GO:0008168">
    <property type="term" value="F:methyltransferase activity"/>
    <property type="evidence" value="ECO:0007669"/>
    <property type="project" value="UniProtKB-KW"/>
</dbReference>
<dbReference type="EMBL" id="CP065956">
    <property type="protein sequence ID" value="QSR87667.1"/>
    <property type="molecule type" value="Genomic_DNA"/>
</dbReference>